<dbReference type="InterPro" id="IPR015421">
    <property type="entry name" value="PyrdxlP-dep_Trfase_major"/>
</dbReference>
<dbReference type="PIRSF" id="PIRSF000524">
    <property type="entry name" value="SPT"/>
    <property type="match status" value="1"/>
</dbReference>
<dbReference type="Proteomes" id="UP000184079">
    <property type="component" value="Unassembled WGS sequence"/>
</dbReference>
<dbReference type="SUPFAM" id="SSF53383">
    <property type="entry name" value="PLP-dependent transferases"/>
    <property type="match status" value="1"/>
</dbReference>
<feature type="binding site" evidence="6">
    <location>
        <position position="336"/>
    </location>
    <ligand>
        <name>substrate</name>
    </ligand>
</feature>
<dbReference type="OrthoDB" id="389074at2"/>
<dbReference type="RefSeq" id="WP_073005880.1">
    <property type="nucleotide sequence ID" value="NZ_FQXD01000003.1"/>
</dbReference>
<dbReference type="PANTHER" id="PTHR21152:SF40">
    <property type="entry name" value="ALANINE--GLYOXYLATE AMINOTRANSFERASE"/>
    <property type="match status" value="1"/>
</dbReference>
<evidence type="ECO:0000256" key="8">
    <source>
        <dbReference type="RuleBase" id="RU004075"/>
    </source>
</evidence>
<dbReference type="GO" id="GO:0004760">
    <property type="term" value="F:L-serine-pyruvate transaminase activity"/>
    <property type="evidence" value="ECO:0007669"/>
    <property type="project" value="TreeGrafter"/>
</dbReference>
<dbReference type="InterPro" id="IPR015422">
    <property type="entry name" value="PyrdxlP-dep_Trfase_small"/>
</dbReference>
<evidence type="ECO:0000313" key="11">
    <source>
        <dbReference type="EMBL" id="SHH01366.1"/>
    </source>
</evidence>
<evidence type="ECO:0000256" key="2">
    <source>
        <dbReference type="ARBA" id="ARBA00009236"/>
    </source>
</evidence>
<keyword evidence="5 7" id="KW-0663">Pyridoxal phosphate</keyword>
<dbReference type="Pfam" id="PF00266">
    <property type="entry name" value="Aminotran_5"/>
    <property type="match status" value="1"/>
</dbReference>
<dbReference type="InterPro" id="IPR000192">
    <property type="entry name" value="Aminotrans_V_dom"/>
</dbReference>
<keyword evidence="12" id="KW-1185">Reference proteome</keyword>
<comment type="cofactor">
    <cofactor evidence="1 7 9">
        <name>pyridoxal 5'-phosphate</name>
        <dbReference type="ChEBI" id="CHEBI:597326"/>
    </cofactor>
</comment>
<evidence type="ECO:0000256" key="6">
    <source>
        <dbReference type="PIRSR" id="PIRSR000524-1"/>
    </source>
</evidence>
<keyword evidence="3 11" id="KW-0032">Aminotransferase</keyword>
<evidence type="ECO:0000256" key="1">
    <source>
        <dbReference type="ARBA" id="ARBA00001933"/>
    </source>
</evidence>
<dbReference type="EMBL" id="FQXD01000003">
    <property type="protein sequence ID" value="SHH01366.1"/>
    <property type="molecule type" value="Genomic_DNA"/>
</dbReference>
<evidence type="ECO:0000256" key="5">
    <source>
        <dbReference type="ARBA" id="ARBA00022898"/>
    </source>
</evidence>
<name>A0A1M5PHT4_9BACI</name>
<evidence type="ECO:0000256" key="9">
    <source>
        <dbReference type="RuleBase" id="RU004504"/>
    </source>
</evidence>
<evidence type="ECO:0000313" key="12">
    <source>
        <dbReference type="Proteomes" id="UP000184079"/>
    </source>
</evidence>
<dbReference type="AlphaFoldDB" id="A0A1M5PHT4"/>
<reference evidence="12" key="1">
    <citation type="submission" date="2016-11" db="EMBL/GenBank/DDBJ databases">
        <authorList>
            <person name="Varghese N."/>
            <person name="Submissions S."/>
        </authorList>
    </citation>
    <scope>NUCLEOTIDE SEQUENCE [LARGE SCALE GENOMIC DNA]</scope>
    <source>
        <strain evidence="12">CGMCC 1.6496</strain>
    </source>
</reference>
<evidence type="ECO:0000256" key="3">
    <source>
        <dbReference type="ARBA" id="ARBA00022576"/>
    </source>
</evidence>
<protein>
    <submittedName>
        <fullName evidence="11">Aspartate aminotransferase</fullName>
    </submittedName>
</protein>
<feature type="modified residue" description="N6-(pyridoxal phosphate)lysine" evidence="7">
    <location>
        <position position="193"/>
    </location>
</feature>
<dbReference type="PANTHER" id="PTHR21152">
    <property type="entry name" value="AMINOTRANSFERASE CLASS V"/>
    <property type="match status" value="1"/>
</dbReference>
<dbReference type="PROSITE" id="PS00595">
    <property type="entry name" value="AA_TRANSFER_CLASS_5"/>
    <property type="match status" value="1"/>
</dbReference>
<dbReference type="Gene3D" id="3.90.1150.10">
    <property type="entry name" value="Aspartate Aminotransferase, domain 1"/>
    <property type="match status" value="1"/>
</dbReference>
<feature type="domain" description="Aminotransferase class V" evidence="10">
    <location>
        <begin position="28"/>
        <end position="328"/>
    </location>
</feature>
<organism evidence="11 12">
    <name type="scientific">Virgibacillus chiguensis</name>
    <dbReference type="NCBI Taxonomy" id="411959"/>
    <lineage>
        <taxon>Bacteria</taxon>
        <taxon>Bacillati</taxon>
        <taxon>Bacillota</taxon>
        <taxon>Bacilli</taxon>
        <taxon>Bacillales</taxon>
        <taxon>Bacillaceae</taxon>
        <taxon>Virgibacillus</taxon>
    </lineage>
</organism>
<dbReference type="GO" id="GO:0008453">
    <property type="term" value="F:alanine-glyoxylate transaminase activity"/>
    <property type="evidence" value="ECO:0007669"/>
    <property type="project" value="TreeGrafter"/>
</dbReference>
<dbReference type="Gene3D" id="3.40.640.10">
    <property type="entry name" value="Type I PLP-dependent aspartate aminotransferase-like (Major domain)"/>
    <property type="match status" value="1"/>
</dbReference>
<dbReference type="InterPro" id="IPR020578">
    <property type="entry name" value="Aminotrans_V_PyrdxlP_BS"/>
</dbReference>
<evidence type="ECO:0000256" key="4">
    <source>
        <dbReference type="ARBA" id="ARBA00022679"/>
    </source>
</evidence>
<dbReference type="FunFam" id="3.40.640.10:FF:000027">
    <property type="entry name" value="Serine--pyruvate aminotransferase, mitochondrial"/>
    <property type="match status" value="1"/>
</dbReference>
<dbReference type="InterPro" id="IPR024169">
    <property type="entry name" value="SP_NH2Trfase/AEP_transaminase"/>
</dbReference>
<keyword evidence="4 11" id="KW-0808">Transferase</keyword>
<comment type="similarity">
    <text evidence="2 8">Belongs to the class-V pyridoxal-phosphate-dependent aminotransferase family.</text>
</comment>
<proteinExistence type="inferred from homology"/>
<gene>
    <name evidence="11" type="ORF">SAMN05421807_10374</name>
</gene>
<evidence type="ECO:0000259" key="10">
    <source>
        <dbReference type="Pfam" id="PF00266"/>
    </source>
</evidence>
<dbReference type="InterPro" id="IPR015424">
    <property type="entry name" value="PyrdxlP-dep_Trfase"/>
</dbReference>
<dbReference type="GO" id="GO:0019265">
    <property type="term" value="P:glycine biosynthetic process, by transamination of glyoxylate"/>
    <property type="evidence" value="ECO:0007669"/>
    <property type="project" value="TreeGrafter"/>
</dbReference>
<evidence type="ECO:0000256" key="7">
    <source>
        <dbReference type="PIRSR" id="PIRSR000524-50"/>
    </source>
</evidence>
<accession>A0A1M5PHT4</accession>
<sequence length="384" mass="42348">MQPDQHLLRIPGPTPIPPSVERAMAQPMIGHRGQEMKELLKIVKEKLKPIFGTKEDVLIYTASGTAALETAVVNTVQPEEEVLVIVTGAFGERFTKICDEYHIETHKYLVPWGEAADPKQLASLLQQHPNIKAVFATFCETSTAVLNPIKQLAEVVHNESEALFIVDGVSCIGGTETKMDEWGLDVVVTGSQKAMMLPAGLAFIAASKRAWDVIEKNPHARFYLDMRRYRLKLQEDSTPFTPAVSLLQGLKQALTLVEEEGLENIFYRHEMMKNMTREAFKALSIPLLTSDKNASPTVTAVKPGDFAPEDLRKIVKSDFGLTLAGGQQHLKGQIFRIGHMGYCSPADVLQVISIIEIGLQHIGKHVELGTGVQAAQATYLKMKG</sequence>